<dbReference type="GO" id="GO:0050821">
    <property type="term" value="P:protein stabilization"/>
    <property type="evidence" value="ECO:0007669"/>
    <property type="project" value="TreeGrafter"/>
</dbReference>
<evidence type="ECO:0000256" key="2">
    <source>
        <dbReference type="SAM" id="MobiDB-lite"/>
    </source>
</evidence>
<feature type="compositionally biased region" description="Polar residues" evidence="2">
    <location>
        <begin position="202"/>
        <end position="212"/>
    </location>
</feature>
<dbReference type="InterPro" id="IPR003103">
    <property type="entry name" value="BAG_domain"/>
</dbReference>
<dbReference type="Pfam" id="PF02179">
    <property type="entry name" value="BAG"/>
    <property type="match status" value="1"/>
</dbReference>
<dbReference type="PANTHER" id="PTHR12329">
    <property type="entry name" value="BCL2-ASSOCIATED ATHANOGENE"/>
    <property type="match status" value="1"/>
</dbReference>
<dbReference type="InterPro" id="IPR036533">
    <property type="entry name" value="BAG_dom_sf"/>
</dbReference>
<dbReference type="Gene3D" id="1.20.58.120">
    <property type="entry name" value="BAG domain"/>
    <property type="match status" value="1"/>
</dbReference>
<evidence type="ECO:0000259" key="3">
    <source>
        <dbReference type="PROSITE" id="PS51035"/>
    </source>
</evidence>
<feature type="compositionally biased region" description="Low complexity" evidence="2">
    <location>
        <begin position="213"/>
        <end position="231"/>
    </location>
</feature>
<feature type="domain" description="BAG" evidence="3">
    <location>
        <begin position="349"/>
        <end position="403"/>
    </location>
</feature>
<accession>A0A151WP40</accession>
<evidence type="ECO:0000256" key="1">
    <source>
        <dbReference type="ARBA" id="ARBA00023186"/>
    </source>
</evidence>
<name>A0A151WP40_9HYME</name>
<dbReference type="GO" id="GO:0005829">
    <property type="term" value="C:cytosol"/>
    <property type="evidence" value="ECO:0007669"/>
    <property type="project" value="TreeGrafter"/>
</dbReference>
<reference evidence="4 5" key="1">
    <citation type="submission" date="2015-09" db="EMBL/GenBank/DDBJ databases">
        <title>Trachymyrmex zeteki WGS genome.</title>
        <authorList>
            <person name="Nygaard S."/>
            <person name="Hu H."/>
            <person name="Boomsma J."/>
            <person name="Zhang G."/>
        </authorList>
    </citation>
    <scope>NUCLEOTIDE SEQUENCE [LARGE SCALE GENOMIC DNA]</scope>
    <source>
        <strain evidence="4">Tzet28-1</strain>
        <tissue evidence="4">Whole body</tissue>
    </source>
</reference>
<dbReference type="AlphaFoldDB" id="A0A151WP40"/>
<protein>
    <submittedName>
        <fullName evidence="4">BAG domain-containing protein Samui</fullName>
    </submittedName>
</protein>
<dbReference type="PANTHER" id="PTHR12329:SF5">
    <property type="entry name" value="STARVIN, ISOFORM E"/>
    <property type="match status" value="1"/>
</dbReference>
<dbReference type="SMART" id="SM00264">
    <property type="entry name" value="BAG"/>
    <property type="match status" value="1"/>
</dbReference>
<organism evidence="4 5">
    <name type="scientific">Mycetomoellerius zeteki</name>
    <dbReference type="NCBI Taxonomy" id="64791"/>
    <lineage>
        <taxon>Eukaryota</taxon>
        <taxon>Metazoa</taxon>
        <taxon>Ecdysozoa</taxon>
        <taxon>Arthropoda</taxon>
        <taxon>Hexapoda</taxon>
        <taxon>Insecta</taxon>
        <taxon>Pterygota</taxon>
        <taxon>Neoptera</taxon>
        <taxon>Endopterygota</taxon>
        <taxon>Hymenoptera</taxon>
        <taxon>Apocrita</taxon>
        <taxon>Aculeata</taxon>
        <taxon>Formicoidea</taxon>
        <taxon>Formicidae</taxon>
        <taxon>Myrmicinae</taxon>
        <taxon>Mycetomoellerius</taxon>
    </lineage>
</organism>
<feature type="compositionally biased region" description="Low complexity" evidence="2">
    <location>
        <begin position="138"/>
        <end position="155"/>
    </location>
</feature>
<dbReference type="InterPro" id="IPR039773">
    <property type="entry name" value="BAG_chaperone_regulator"/>
</dbReference>
<feature type="region of interest" description="Disordered" evidence="2">
    <location>
        <begin position="36"/>
        <end position="55"/>
    </location>
</feature>
<gene>
    <name evidence="4" type="ORF">ALC60_11254</name>
</gene>
<feature type="compositionally biased region" description="Low complexity" evidence="2">
    <location>
        <begin position="282"/>
        <end position="295"/>
    </location>
</feature>
<dbReference type="GO" id="GO:0000774">
    <property type="term" value="F:adenyl-nucleotide exchange factor activity"/>
    <property type="evidence" value="ECO:0007669"/>
    <property type="project" value="TreeGrafter"/>
</dbReference>
<dbReference type="STRING" id="64791.A0A151WP40"/>
<dbReference type="Proteomes" id="UP000075809">
    <property type="component" value="Unassembled WGS sequence"/>
</dbReference>
<keyword evidence="5" id="KW-1185">Reference proteome</keyword>
<keyword evidence="1" id="KW-0143">Chaperone</keyword>
<evidence type="ECO:0000313" key="4">
    <source>
        <dbReference type="EMBL" id="KYQ49659.1"/>
    </source>
</evidence>
<feature type="region of interest" description="Disordered" evidence="2">
    <location>
        <begin position="92"/>
        <end position="232"/>
    </location>
</feature>
<sequence length="413" mass="47145">MSFYFRDSPRFADRLSGMSDDELLREMKQRFNKDKEGTVFESGRPTRTDSFDRPFSHFPRGFPFDDDADVFERPRSDGIRAHLDDLAARHPEFAEHLRGPPWPFNSSLLRDRRCRRRGSNNDDQQQQGQQHQDEDARSQASGSSAASGASAVSSHSGGGGEHDLTSSSAIPQYGLRNTVDIGQQQRRRDMETSPEKDERGQRSMSAPPTESWQQQQPGQEQQLPPQPGQGQRFVSRVDITPQHNQQRAQSPGKPTSNVRHIPIFVEGRDVPVMPKVATDDAPPSTFQQQQSSPPSHHFDRSSPPAHHFHRPSHFNERFNRQQWPPSNFQTFYKTTVDDLAEEVRRYVGGSRQDKEYMYLDEMLTRELIKLDDIETEGRENVRQARKNAIKSIQDTIGLLETKTPFAGTTTHRA</sequence>
<feature type="compositionally biased region" description="Basic and acidic residues" evidence="2">
    <location>
        <begin position="186"/>
        <end position="201"/>
    </location>
</feature>
<feature type="compositionally biased region" description="Low complexity" evidence="2">
    <location>
        <begin position="121"/>
        <end position="130"/>
    </location>
</feature>
<evidence type="ECO:0000313" key="5">
    <source>
        <dbReference type="Proteomes" id="UP000075809"/>
    </source>
</evidence>
<proteinExistence type="predicted"/>
<dbReference type="EMBL" id="KQ982883">
    <property type="protein sequence ID" value="KYQ49659.1"/>
    <property type="molecule type" value="Genomic_DNA"/>
</dbReference>
<dbReference type="GO" id="GO:0016020">
    <property type="term" value="C:membrane"/>
    <property type="evidence" value="ECO:0007669"/>
    <property type="project" value="TreeGrafter"/>
</dbReference>
<feature type="region of interest" description="Disordered" evidence="2">
    <location>
        <begin position="269"/>
        <end position="311"/>
    </location>
</feature>
<dbReference type="PROSITE" id="PS51035">
    <property type="entry name" value="BAG"/>
    <property type="match status" value="1"/>
</dbReference>
<dbReference type="GO" id="GO:0005634">
    <property type="term" value="C:nucleus"/>
    <property type="evidence" value="ECO:0007669"/>
    <property type="project" value="TreeGrafter"/>
</dbReference>
<dbReference type="SUPFAM" id="SSF63491">
    <property type="entry name" value="BAG domain"/>
    <property type="match status" value="1"/>
</dbReference>
<dbReference type="GO" id="GO:0051087">
    <property type="term" value="F:protein-folding chaperone binding"/>
    <property type="evidence" value="ECO:0007669"/>
    <property type="project" value="InterPro"/>
</dbReference>